<dbReference type="RefSeq" id="WP_149197844.1">
    <property type="nucleotide sequence ID" value="NZ_BSOV01000018.1"/>
</dbReference>
<protein>
    <submittedName>
        <fullName evidence="2">Uncharacterized protein</fullName>
    </submittedName>
</protein>
<proteinExistence type="predicted"/>
<dbReference type="Proteomes" id="UP000509702">
    <property type="component" value="Chromosome"/>
</dbReference>
<evidence type="ECO:0000313" key="3">
    <source>
        <dbReference type="Proteomes" id="UP000509702"/>
    </source>
</evidence>
<reference evidence="2 3" key="1">
    <citation type="submission" date="2020-06" db="EMBL/GenBank/DDBJ databases">
        <title>Complete genome of Azosprillum oryzae KACC14407.</title>
        <authorList>
            <person name="Kim M."/>
            <person name="Park Y.-J."/>
            <person name="Shin J.-H."/>
        </authorList>
    </citation>
    <scope>NUCLEOTIDE SEQUENCE [LARGE SCALE GENOMIC DNA]</scope>
    <source>
        <strain evidence="2 3">KACC 14407</strain>
    </source>
</reference>
<organism evidence="2 3">
    <name type="scientific">Azospirillum oryzae</name>
    <dbReference type="NCBI Taxonomy" id="286727"/>
    <lineage>
        <taxon>Bacteria</taxon>
        <taxon>Pseudomonadati</taxon>
        <taxon>Pseudomonadota</taxon>
        <taxon>Alphaproteobacteria</taxon>
        <taxon>Rhodospirillales</taxon>
        <taxon>Azospirillaceae</taxon>
        <taxon>Azospirillum</taxon>
    </lineage>
</organism>
<gene>
    <name evidence="2" type="ORF">HUE56_11760</name>
</gene>
<feature type="region of interest" description="Disordered" evidence="1">
    <location>
        <begin position="207"/>
        <end position="232"/>
    </location>
</feature>
<dbReference type="KEGG" id="aoz:HUE56_11760"/>
<name>A0A6N1AHU5_9PROT</name>
<keyword evidence="3" id="KW-1185">Reference proteome</keyword>
<sequence>MSIDGQAFEPLDLLSRSHDTNQLLRFIQALDEEMTAATANAVRAFPLTTSSAKQARGAARRHFMENAIRSAGLRTGIQVDTEWSKPATWSYPTVKMGAFKVAVGIIFSRNRNAPRQLRTKSAYAKALCARNSPLSPQGQLFPDPSEAVKTVIPEGAFGGFIVSEHSSYTDEVPSFLGLWIPSNDLKQRYHSYSLEEIMLYLRAKLAKQTKPTRKNPSRKFPTLKQKPSPKKK</sequence>
<dbReference type="EMBL" id="CP054619">
    <property type="protein sequence ID" value="QKS51176.1"/>
    <property type="molecule type" value="Genomic_DNA"/>
</dbReference>
<feature type="compositionally biased region" description="Basic residues" evidence="1">
    <location>
        <begin position="207"/>
        <end position="217"/>
    </location>
</feature>
<accession>A0A6N1AHU5</accession>
<dbReference type="AlphaFoldDB" id="A0A6N1AHU5"/>
<evidence type="ECO:0000313" key="2">
    <source>
        <dbReference type="EMBL" id="QKS51176.1"/>
    </source>
</evidence>
<evidence type="ECO:0000256" key="1">
    <source>
        <dbReference type="SAM" id="MobiDB-lite"/>
    </source>
</evidence>